<organism evidence="1 2">
    <name type="scientific">Pajaroellobacter abortibovis</name>
    <dbReference type="NCBI Taxonomy" id="1882918"/>
    <lineage>
        <taxon>Bacteria</taxon>
        <taxon>Pseudomonadati</taxon>
        <taxon>Myxococcota</taxon>
        <taxon>Polyangia</taxon>
        <taxon>Polyangiales</taxon>
        <taxon>Polyangiaceae</taxon>
    </lineage>
</organism>
<sequence>MRIMPRMDQRREGVRGLQKLKSQGTLLVNFRMINLVITLLMKGTRKAKTPLSLRIDGGLEQMDPIQNKKIMIIIPV</sequence>
<dbReference type="Proteomes" id="UP000185544">
    <property type="component" value="Chromosome"/>
</dbReference>
<accession>A0A1L6MWC7</accession>
<protein>
    <submittedName>
        <fullName evidence="1">Uncharacterized protein</fullName>
    </submittedName>
</protein>
<dbReference type="KEGG" id="pabo:BCY86_03540"/>
<keyword evidence="2" id="KW-1185">Reference proteome</keyword>
<name>A0A1L6MWC7_9BACT</name>
<dbReference type="AlphaFoldDB" id="A0A1L6MWC7"/>
<dbReference type="EMBL" id="CP016908">
    <property type="protein sequence ID" value="APR99850.1"/>
    <property type="molecule type" value="Genomic_DNA"/>
</dbReference>
<gene>
    <name evidence="1" type="ORF">BCY86_03540</name>
</gene>
<proteinExistence type="predicted"/>
<reference evidence="1 2" key="1">
    <citation type="submission" date="2016-08" db="EMBL/GenBank/DDBJ databases">
        <title>Identification and validation of antigenic proteins from Pajaroellobacter abortibovis using de-novo genome sequence assembly and reverse vaccinology.</title>
        <authorList>
            <person name="Welly B.T."/>
            <person name="Miller M.R."/>
            <person name="Stott J.L."/>
            <person name="Blanchard M.T."/>
            <person name="Islas-Trejo A.D."/>
            <person name="O'Rourke S.M."/>
            <person name="Young A.E."/>
            <person name="Medrano J.F."/>
            <person name="Van Eenennaam A.L."/>
        </authorList>
    </citation>
    <scope>NUCLEOTIDE SEQUENCE [LARGE SCALE GENOMIC DNA]</scope>
    <source>
        <strain evidence="1 2">BTF92-0548A/99-0131</strain>
    </source>
</reference>
<evidence type="ECO:0000313" key="1">
    <source>
        <dbReference type="EMBL" id="APR99850.1"/>
    </source>
</evidence>
<evidence type="ECO:0000313" key="2">
    <source>
        <dbReference type="Proteomes" id="UP000185544"/>
    </source>
</evidence>